<sequence length="119" mass="13480">MVTKKKDGLLPPPVPLRRRNKQLPPDFIPRRSSRLAKRRTPNDATRQIQIDLLRTMDIVDADEAFSDEALEKYGRLFNSPLSESHIKALAALFGWSVPVDIHLQDVQVLPADLGPEDIM</sequence>
<organism evidence="2">
    <name type="scientific">Zea mays</name>
    <name type="common">Maize</name>
    <dbReference type="NCBI Taxonomy" id="4577"/>
    <lineage>
        <taxon>Eukaryota</taxon>
        <taxon>Viridiplantae</taxon>
        <taxon>Streptophyta</taxon>
        <taxon>Embryophyta</taxon>
        <taxon>Tracheophyta</taxon>
        <taxon>Spermatophyta</taxon>
        <taxon>Magnoliopsida</taxon>
        <taxon>Liliopsida</taxon>
        <taxon>Poales</taxon>
        <taxon>Poaceae</taxon>
        <taxon>PACMAD clade</taxon>
        <taxon>Panicoideae</taxon>
        <taxon>Andropogonodae</taxon>
        <taxon>Andropogoneae</taxon>
        <taxon>Tripsacinae</taxon>
        <taxon>Zea</taxon>
    </lineage>
</organism>
<dbReference type="EMBL" id="NCVQ01000005">
    <property type="protein sequence ID" value="PWZ28270.1"/>
    <property type="molecule type" value="Genomic_DNA"/>
</dbReference>
<accession>A0A3L6F5K4</accession>
<dbReference type="AlphaFoldDB" id="A0A3L6F5K4"/>
<feature type="region of interest" description="Disordered" evidence="1">
    <location>
        <begin position="1"/>
        <end position="43"/>
    </location>
</feature>
<evidence type="ECO:0000313" key="2">
    <source>
        <dbReference type="EMBL" id="PWZ28270.1"/>
    </source>
</evidence>
<dbReference type="Proteomes" id="UP000251960">
    <property type="component" value="Chromosome 4"/>
</dbReference>
<dbReference type="ExpressionAtlas" id="A0A3L6F5K4">
    <property type="expression patterns" value="baseline"/>
</dbReference>
<proteinExistence type="predicted"/>
<protein>
    <submittedName>
        <fullName evidence="2">Uncharacterized protein</fullName>
    </submittedName>
</protein>
<gene>
    <name evidence="2" type="ORF">Zm00014a_035185</name>
</gene>
<reference evidence="2" key="1">
    <citation type="journal article" date="2018" name="Nat. Genet.">
        <title>Extensive intraspecific gene order and gene structural variations between Mo17 and other maize genomes.</title>
        <authorList>
            <person name="Sun S."/>
            <person name="Zhou Y."/>
            <person name="Chen J."/>
            <person name="Shi J."/>
            <person name="Zhao H."/>
            <person name="Zhao H."/>
            <person name="Song W."/>
            <person name="Zhang M."/>
            <person name="Cui Y."/>
            <person name="Dong X."/>
            <person name="Liu H."/>
            <person name="Ma X."/>
            <person name="Jiao Y."/>
            <person name="Wang B."/>
            <person name="Wei X."/>
            <person name="Stein J.C."/>
            <person name="Glaubitz J.C."/>
            <person name="Lu F."/>
            <person name="Yu G."/>
            <person name="Liang C."/>
            <person name="Fengler K."/>
            <person name="Li B."/>
            <person name="Rafalski A."/>
            <person name="Schnable P.S."/>
            <person name="Ware D.H."/>
            <person name="Buckler E.S."/>
            <person name="Lai J."/>
        </authorList>
    </citation>
    <scope>NUCLEOTIDE SEQUENCE [LARGE SCALE GENOMIC DNA]</scope>
    <source>
        <tissue evidence="2">Seedling</tissue>
    </source>
</reference>
<name>A0A3L6F5K4_MAIZE</name>
<evidence type="ECO:0000256" key="1">
    <source>
        <dbReference type="SAM" id="MobiDB-lite"/>
    </source>
</evidence>
<comment type="caution">
    <text evidence="2">The sequence shown here is derived from an EMBL/GenBank/DDBJ whole genome shotgun (WGS) entry which is preliminary data.</text>
</comment>